<evidence type="ECO:0000313" key="3">
    <source>
        <dbReference type="Proteomes" id="UP000622890"/>
    </source>
</evidence>
<feature type="compositionally biased region" description="Basic and acidic residues" evidence="1">
    <location>
        <begin position="1"/>
        <end position="36"/>
    </location>
</feature>
<dbReference type="EMBL" id="JAEPBG010000007">
    <property type="protein sequence ID" value="MBK4736368.1"/>
    <property type="molecule type" value="Genomic_DNA"/>
</dbReference>
<protein>
    <submittedName>
        <fullName evidence="2">Uncharacterized protein</fullName>
    </submittedName>
</protein>
<dbReference type="Proteomes" id="UP000622890">
    <property type="component" value="Unassembled WGS sequence"/>
</dbReference>
<evidence type="ECO:0000313" key="2">
    <source>
        <dbReference type="EMBL" id="MBK4736368.1"/>
    </source>
</evidence>
<feature type="region of interest" description="Disordered" evidence="1">
    <location>
        <begin position="1"/>
        <end position="68"/>
    </location>
</feature>
<dbReference type="RefSeq" id="WP_200593757.1">
    <property type="nucleotide sequence ID" value="NZ_JAEPBG010000007.1"/>
</dbReference>
<evidence type="ECO:0000256" key="1">
    <source>
        <dbReference type="SAM" id="MobiDB-lite"/>
    </source>
</evidence>
<proteinExistence type="predicted"/>
<dbReference type="AlphaFoldDB" id="A0A934SVX6"/>
<sequence length="68" mass="7932">MEKPSESAAERRNREEREEREEAERAAREREARAEPGAEALDDARALQQMSEGVVDTSEEFQRIEQKR</sequence>
<comment type="caution">
    <text evidence="2">The sequence shown here is derived from an EMBL/GenBank/DDBJ whole genome shotgun (WGS) entry which is preliminary data.</text>
</comment>
<name>A0A934SVX6_9BURK</name>
<organism evidence="2 3">
    <name type="scientific">Noviherbaspirillum pedocola</name>
    <dbReference type="NCBI Taxonomy" id="2801341"/>
    <lineage>
        <taxon>Bacteria</taxon>
        <taxon>Pseudomonadati</taxon>
        <taxon>Pseudomonadota</taxon>
        <taxon>Betaproteobacteria</taxon>
        <taxon>Burkholderiales</taxon>
        <taxon>Oxalobacteraceae</taxon>
        <taxon>Noviherbaspirillum</taxon>
    </lineage>
</organism>
<accession>A0A934SVX6</accession>
<gene>
    <name evidence="2" type="ORF">JJB74_17235</name>
</gene>
<reference evidence="2" key="1">
    <citation type="submission" date="2021-01" db="EMBL/GenBank/DDBJ databases">
        <title>Genome sequence of strain Noviherbaspirillum sp. DKR-6.</title>
        <authorList>
            <person name="Chaudhary D.K."/>
        </authorList>
    </citation>
    <scope>NUCLEOTIDE SEQUENCE</scope>
    <source>
        <strain evidence="2">DKR-6</strain>
    </source>
</reference>
<keyword evidence="3" id="KW-1185">Reference proteome</keyword>